<evidence type="ECO:0000256" key="8">
    <source>
        <dbReference type="SAM" id="Phobius"/>
    </source>
</evidence>
<evidence type="ECO:0000256" key="4">
    <source>
        <dbReference type="ARBA" id="ARBA00022989"/>
    </source>
</evidence>
<dbReference type="Proteomes" id="UP000002280">
    <property type="component" value="Chromosome 4"/>
</dbReference>
<sequence>MERNSNDVPGLLSRMPDNTAFKQQRLPAWRSHLTAWAVLPGFFTTGAFFLGMGILLILSAKSVKEIEITYTSMCSNCAKLRENASNFYKECTCSVPFFIPEKMPGNVYMYYKLHNFYQNLRRYTISRNNRQLLGEDITNVENCAPFQRDSNGIPIAPCGAIANSMFNDTILLSYYPHSSTRINVPLLSSGITWWTDKHIKFQNPRSNNLPSAFTGTTKPPYWRKPVYQLDPENPENNGFLNNDFIVWMRVAALPTFKKLYRRIHRTGPFANGLPAGNYSFDIAYNFPVTVFKGEKGVVLSTVTWSGGSNLFLGIAYLTTGAVIWLAAFSMTAVHLKMKKRNIVSES</sequence>
<protein>
    <recommendedName>
        <fullName evidence="7">Cell cycle control protein</fullName>
    </recommendedName>
</protein>
<dbReference type="Bgee" id="ENSMODG00000002224">
    <property type="expression patterns" value="Expressed in multicellular organism"/>
</dbReference>
<dbReference type="OrthoDB" id="340608at2759"/>
<dbReference type="STRING" id="13616.ENSMODP00000002709"/>
<dbReference type="GO" id="GO:0005783">
    <property type="term" value="C:endoplasmic reticulum"/>
    <property type="evidence" value="ECO:0000318"/>
    <property type="project" value="GO_Central"/>
</dbReference>
<organism evidence="9 10">
    <name type="scientific">Monodelphis domestica</name>
    <name type="common">Gray short-tailed opossum</name>
    <dbReference type="NCBI Taxonomy" id="13616"/>
    <lineage>
        <taxon>Eukaryota</taxon>
        <taxon>Metazoa</taxon>
        <taxon>Chordata</taxon>
        <taxon>Craniata</taxon>
        <taxon>Vertebrata</taxon>
        <taxon>Euteleostomi</taxon>
        <taxon>Mammalia</taxon>
        <taxon>Metatheria</taxon>
        <taxon>Didelphimorphia</taxon>
        <taxon>Didelphidae</taxon>
        <taxon>Monodelphis</taxon>
    </lineage>
</organism>
<dbReference type="InParanoid" id="F7DFY5"/>
<reference evidence="9" key="2">
    <citation type="submission" date="2025-08" db="UniProtKB">
        <authorList>
            <consortium name="Ensembl"/>
        </authorList>
    </citation>
    <scope>IDENTIFICATION</scope>
</reference>
<dbReference type="InterPro" id="IPR005045">
    <property type="entry name" value="CDC50/LEM3_fam"/>
</dbReference>
<evidence type="ECO:0000313" key="9">
    <source>
        <dbReference type="Ensembl" id="ENSMODP00000002709.3"/>
    </source>
</evidence>
<dbReference type="PIRSF" id="PIRSF015840">
    <property type="entry name" value="DUF284_TM_euk"/>
    <property type="match status" value="1"/>
</dbReference>
<keyword evidence="6" id="KW-0325">Glycoprotein</keyword>
<accession>F7DFY5</accession>
<keyword evidence="10" id="KW-1185">Reference proteome</keyword>
<dbReference type="GO" id="GO:0015247">
    <property type="term" value="F:aminophospholipid flippase activity"/>
    <property type="evidence" value="ECO:0000318"/>
    <property type="project" value="GO_Central"/>
</dbReference>
<dbReference type="OMA" id="NDIFWLH"/>
<dbReference type="Pfam" id="PF03381">
    <property type="entry name" value="CDC50"/>
    <property type="match status" value="1"/>
</dbReference>
<dbReference type="HOGENOM" id="CLU_025025_1_0_1"/>
<feature type="transmembrane region" description="Helical" evidence="8">
    <location>
        <begin position="310"/>
        <end position="333"/>
    </location>
</feature>
<dbReference type="KEGG" id="mdo:100017379"/>
<dbReference type="GeneTree" id="ENSGT00390000004660"/>
<name>F7DFY5_MONDO</name>
<dbReference type="Ensembl" id="ENSMODT00000002764.3">
    <property type="protein sequence ID" value="ENSMODP00000002709.3"/>
    <property type="gene ID" value="ENSMODG00000002224.3"/>
</dbReference>
<dbReference type="PANTHER" id="PTHR10926:SF1">
    <property type="entry name" value="CELL CYCLE CONTROL PROTEIN 50C"/>
    <property type="match status" value="1"/>
</dbReference>
<dbReference type="GO" id="GO:0005794">
    <property type="term" value="C:Golgi apparatus"/>
    <property type="evidence" value="ECO:0000318"/>
    <property type="project" value="GO_Central"/>
</dbReference>
<reference evidence="9" key="3">
    <citation type="submission" date="2025-09" db="UniProtKB">
        <authorList>
            <consortium name="Ensembl"/>
        </authorList>
    </citation>
    <scope>IDENTIFICATION</scope>
</reference>
<feature type="transmembrane region" description="Helical" evidence="8">
    <location>
        <begin position="33"/>
        <end position="58"/>
    </location>
</feature>
<gene>
    <name evidence="9" type="primary">LOC100017379</name>
</gene>
<keyword evidence="5 7" id="KW-0472">Membrane</keyword>
<keyword evidence="3 8" id="KW-0812">Transmembrane</keyword>
<evidence type="ECO:0000256" key="3">
    <source>
        <dbReference type="ARBA" id="ARBA00022692"/>
    </source>
</evidence>
<dbReference type="GeneID" id="100017379"/>
<dbReference type="PANTHER" id="PTHR10926">
    <property type="entry name" value="CELL CYCLE CONTROL PROTEIN 50"/>
    <property type="match status" value="1"/>
</dbReference>
<dbReference type="AlphaFoldDB" id="F7DFY5"/>
<dbReference type="GO" id="GO:0005886">
    <property type="term" value="C:plasma membrane"/>
    <property type="evidence" value="ECO:0000318"/>
    <property type="project" value="GO_Central"/>
</dbReference>
<evidence type="ECO:0000256" key="6">
    <source>
        <dbReference type="ARBA" id="ARBA00023180"/>
    </source>
</evidence>
<proteinExistence type="inferred from homology"/>
<dbReference type="GO" id="GO:0045332">
    <property type="term" value="P:phospholipid translocation"/>
    <property type="evidence" value="ECO:0000318"/>
    <property type="project" value="GO_Central"/>
</dbReference>
<keyword evidence="4 8" id="KW-1133">Transmembrane helix</keyword>
<comment type="similarity">
    <text evidence="2 7">Belongs to the CDC50/LEM3 family.</text>
</comment>
<reference evidence="9 10" key="1">
    <citation type="journal article" date="2007" name="Nature">
        <title>Genome of the marsupial Monodelphis domestica reveals innovation in non-coding sequences.</title>
        <authorList>
            <person name="Mikkelsen T.S."/>
            <person name="Wakefield M.J."/>
            <person name="Aken B."/>
            <person name="Amemiya C.T."/>
            <person name="Chang J.L."/>
            <person name="Duke S."/>
            <person name="Garber M."/>
            <person name="Gentles A.J."/>
            <person name="Goodstadt L."/>
            <person name="Heger A."/>
            <person name="Jurka J."/>
            <person name="Kamal M."/>
            <person name="Mauceli E."/>
            <person name="Searle S.M."/>
            <person name="Sharpe T."/>
            <person name="Baker M.L."/>
            <person name="Batzer M.A."/>
            <person name="Benos P.V."/>
            <person name="Belov K."/>
            <person name="Clamp M."/>
            <person name="Cook A."/>
            <person name="Cuff J."/>
            <person name="Das R."/>
            <person name="Davidow L."/>
            <person name="Deakin J.E."/>
            <person name="Fazzari M.J."/>
            <person name="Glass J.L."/>
            <person name="Grabherr M."/>
            <person name="Greally J.M."/>
            <person name="Gu W."/>
            <person name="Hore T.A."/>
            <person name="Huttley G.A."/>
            <person name="Kleber M."/>
            <person name="Jirtle R.L."/>
            <person name="Koina E."/>
            <person name="Lee J.T."/>
            <person name="Mahony S."/>
            <person name="Marra M.A."/>
            <person name="Miller R.D."/>
            <person name="Nicholls R.D."/>
            <person name="Oda M."/>
            <person name="Papenfuss A.T."/>
            <person name="Parra Z.E."/>
            <person name="Pollock D.D."/>
            <person name="Ray D.A."/>
            <person name="Schein J.E."/>
            <person name="Speed T.P."/>
            <person name="Thompson K."/>
            <person name="VandeBerg J.L."/>
            <person name="Wade C.M."/>
            <person name="Walker J.A."/>
            <person name="Waters P.D."/>
            <person name="Webber C."/>
            <person name="Weidman J.R."/>
            <person name="Xie X."/>
            <person name="Zody M.C."/>
            <person name="Baldwin J."/>
            <person name="Abdouelleil A."/>
            <person name="Abdulkadir J."/>
            <person name="Abebe A."/>
            <person name="Abera B."/>
            <person name="Abreu J."/>
            <person name="Acer S.C."/>
            <person name="Aftuck L."/>
            <person name="Alexander A."/>
            <person name="An P."/>
            <person name="Anderson E."/>
            <person name="Anderson S."/>
            <person name="Arachi H."/>
            <person name="Azer M."/>
            <person name="Bachantsang P."/>
            <person name="Barry A."/>
            <person name="Bayul T."/>
            <person name="Berlin A."/>
            <person name="Bessette D."/>
            <person name="Bloom T."/>
            <person name="Bloom T."/>
            <person name="Boguslavskiy L."/>
            <person name="Bonnet C."/>
            <person name="Boukhgalter B."/>
            <person name="Bourzgui I."/>
            <person name="Brown A."/>
            <person name="Cahill P."/>
            <person name="Channer S."/>
            <person name="Cheshatsang Y."/>
            <person name="Chuda L."/>
            <person name="Citroen M."/>
            <person name="Collymore A."/>
            <person name="Cooke P."/>
            <person name="Costello M."/>
            <person name="D'Aco K."/>
            <person name="Daza R."/>
            <person name="De Haan G."/>
            <person name="DeGray S."/>
            <person name="DeMaso C."/>
            <person name="Dhargay N."/>
            <person name="Dooley K."/>
            <person name="Dooley E."/>
            <person name="Doricent M."/>
            <person name="Dorje P."/>
            <person name="Dorjee K."/>
            <person name="Dupes A."/>
            <person name="Elong R."/>
            <person name="Falk J."/>
            <person name="Farina A."/>
            <person name="Faro S."/>
            <person name="Ferguson D."/>
            <person name="Fisher S."/>
            <person name="Foley C.D."/>
            <person name="Franke A."/>
            <person name="Friedrich D."/>
            <person name="Gadbois L."/>
            <person name="Gearin G."/>
            <person name="Gearin C.R."/>
            <person name="Giannoukos G."/>
            <person name="Goode T."/>
            <person name="Graham J."/>
            <person name="Grandbois E."/>
            <person name="Grewal S."/>
            <person name="Gyaltsen K."/>
            <person name="Hafez N."/>
            <person name="Hagos B."/>
            <person name="Hall J."/>
            <person name="Henson C."/>
            <person name="Hollinger A."/>
            <person name="Honan T."/>
            <person name="Huard M.D."/>
            <person name="Hughes L."/>
            <person name="Hurhula B."/>
            <person name="Husby M.E."/>
            <person name="Kamat A."/>
            <person name="Kanga B."/>
            <person name="Kashin S."/>
            <person name="Khazanovich D."/>
            <person name="Kisner P."/>
            <person name="Lance K."/>
            <person name="Lara M."/>
            <person name="Lee W."/>
            <person name="Lennon N."/>
            <person name="Letendre F."/>
            <person name="LeVine R."/>
            <person name="Lipovsky A."/>
            <person name="Liu X."/>
            <person name="Liu J."/>
            <person name="Liu S."/>
            <person name="Lokyitsang T."/>
            <person name="Lokyitsang Y."/>
            <person name="Lubonja R."/>
            <person name="Lui A."/>
            <person name="MacDonald P."/>
            <person name="Magnisalis V."/>
            <person name="Maru K."/>
            <person name="Matthews C."/>
            <person name="McCusker W."/>
            <person name="McDonough S."/>
            <person name="Mehta T."/>
            <person name="Meldrim J."/>
            <person name="Meneus L."/>
            <person name="Mihai O."/>
            <person name="Mihalev A."/>
            <person name="Mihova T."/>
            <person name="Mittelman R."/>
            <person name="Mlenga V."/>
            <person name="Montmayeur A."/>
            <person name="Mulrain L."/>
            <person name="Navidi A."/>
            <person name="Naylor J."/>
            <person name="Negash T."/>
            <person name="Nguyen T."/>
            <person name="Nguyen N."/>
            <person name="Nicol R."/>
            <person name="Norbu C."/>
            <person name="Norbu N."/>
            <person name="Novod N."/>
            <person name="O'Neill B."/>
            <person name="Osman S."/>
            <person name="Markiewicz E."/>
            <person name="Oyono O.L."/>
            <person name="Patti C."/>
            <person name="Phunkhang P."/>
            <person name="Pierre F."/>
            <person name="Priest M."/>
            <person name="Raghuraman S."/>
            <person name="Rege F."/>
            <person name="Reyes R."/>
            <person name="Rise C."/>
            <person name="Rogov P."/>
            <person name="Ross K."/>
            <person name="Ryan E."/>
            <person name="Settipalli S."/>
            <person name="Shea T."/>
            <person name="Sherpa N."/>
            <person name="Shi L."/>
            <person name="Shih D."/>
            <person name="Sparrow T."/>
            <person name="Spaulding J."/>
            <person name="Stalker J."/>
            <person name="Stange-Thomann N."/>
            <person name="Stavropoulos S."/>
            <person name="Stone C."/>
            <person name="Strader C."/>
            <person name="Tesfaye S."/>
            <person name="Thomson T."/>
            <person name="Thoulutsang Y."/>
            <person name="Thoulutsang D."/>
            <person name="Topham K."/>
            <person name="Topping I."/>
            <person name="Tsamla T."/>
            <person name="Vassiliev H."/>
            <person name="Vo A."/>
            <person name="Wangchuk T."/>
            <person name="Wangdi T."/>
            <person name="Weiand M."/>
            <person name="Wilkinson J."/>
            <person name="Wilson A."/>
            <person name="Yadav S."/>
            <person name="Young G."/>
            <person name="Yu Q."/>
            <person name="Zembek L."/>
            <person name="Zhong D."/>
            <person name="Zimmer A."/>
            <person name="Zwirko Z."/>
            <person name="Jaffe D.B."/>
            <person name="Alvarez P."/>
            <person name="Brockman W."/>
            <person name="Butler J."/>
            <person name="Chin C."/>
            <person name="Gnerre S."/>
            <person name="MacCallum I."/>
            <person name="Graves J.A."/>
            <person name="Ponting C.P."/>
            <person name="Breen M."/>
            <person name="Samollow P.B."/>
            <person name="Lander E.S."/>
            <person name="Lindblad-Toh K."/>
        </authorList>
    </citation>
    <scope>NUCLEOTIDE SEQUENCE [LARGE SCALE GENOMIC DNA]</scope>
</reference>
<evidence type="ECO:0000256" key="2">
    <source>
        <dbReference type="ARBA" id="ARBA00009457"/>
    </source>
</evidence>
<evidence type="ECO:0000256" key="1">
    <source>
        <dbReference type="ARBA" id="ARBA00004370"/>
    </source>
</evidence>
<evidence type="ECO:0000313" key="10">
    <source>
        <dbReference type="Proteomes" id="UP000002280"/>
    </source>
</evidence>
<dbReference type="eggNOG" id="KOG2952">
    <property type="taxonomic scope" value="Eukaryota"/>
</dbReference>
<evidence type="ECO:0000256" key="7">
    <source>
        <dbReference type="PIRNR" id="PIRNR015840"/>
    </source>
</evidence>
<comment type="subcellular location">
    <subcellularLocation>
        <location evidence="1">Membrane</location>
    </subcellularLocation>
</comment>
<evidence type="ECO:0000256" key="5">
    <source>
        <dbReference type="ARBA" id="ARBA00023136"/>
    </source>
</evidence>